<dbReference type="InterPro" id="IPR008979">
    <property type="entry name" value="Galactose-bd-like_sf"/>
</dbReference>
<feature type="site" description="Important for catalytic activity, responsible for pKa modulation of the active site Glu and correct orientation of both the proton donor and substrate" evidence="7">
    <location>
        <position position="150"/>
    </location>
</feature>
<dbReference type="CDD" id="cd04084">
    <property type="entry name" value="CBM6_xylanase-like"/>
    <property type="match status" value="1"/>
</dbReference>
<dbReference type="InterPro" id="IPR006710">
    <property type="entry name" value="Glyco_hydro_43"/>
</dbReference>
<keyword evidence="4 8" id="KW-0378">Hydrolase</keyword>
<evidence type="ECO:0000256" key="3">
    <source>
        <dbReference type="ARBA" id="ARBA00022729"/>
    </source>
</evidence>
<dbReference type="SMART" id="SM00606">
    <property type="entry name" value="CBD_IV"/>
    <property type="match status" value="1"/>
</dbReference>
<keyword evidence="5" id="KW-0119">Carbohydrate metabolism</keyword>
<dbReference type="PANTHER" id="PTHR43772">
    <property type="entry name" value="ENDO-1,4-BETA-XYLANASE"/>
    <property type="match status" value="1"/>
</dbReference>
<feature type="domain" description="CBM6" evidence="9">
    <location>
        <begin position="317"/>
        <end position="449"/>
    </location>
</feature>
<dbReference type="GO" id="GO:0030246">
    <property type="term" value="F:carbohydrate binding"/>
    <property type="evidence" value="ECO:0007669"/>
    <property type="project" value="InterPro"/>
</dbReference>
<dbReference type="InterPro" id="IPR006584">
    <property type="entry name" value="Cellulose-bd_IV"/>
</dbReference>
<keyword evidence="6 8" id="KW-0326">Glycosidase</keyword>
<evidence type="ECO:0000256" key="2">
    <source>
        <dbReference type="ARBA" id="ARBA00022651"/>
    </source>
</evidence>
<dbReference type="EMBL" id="QLYR01000001">
    <property type="protein sequence ID" value="RAQ30705.1"/>
    <property type="molecule type" value="Genomic_DNA"/>
</dbReference>
<dbReference type="SUPFAM" id="SSF49785">
    <property type="entry name" value="Galactose-binding domain-like"/>
    <property type="match status" value="1"/>
</dbReference>
<name>A0A328UPC4_9FIRM</name>
<dbReference type="AlphaFoldDB" id="A0A328UPC4"/>
<dbReference type="GO" id="GO:0045493">
    <property type="term" value="P:xylan catabolic process"/>
    <property type="evidence" value="ECO:0007669"/>
    <property type="project" value="UniProtKB-KW"/>
</dbReference>
<dbReference type="SUPFAM" id="SSF75005">
    <property type="entry name" value="Arabinanase/levansucrase/invertase"/>
    <property type="match status" value="1"/>
</dbReference>
<dbReference type="InterPro" id="IPR023296">
    <property type="entry name" value="Glyco_hydro_beta-prop_sf"/>
</dbReference>
<dbReference type="Gene3D" id="2.115.10.20">
    <property type="entry name" value="Glycosyl hydrolase domain, family 43"/>
    <property type="match status" value="1"/>
</dbReference>
<evidence type="ECO:0000256" key="6">
    <source>
        <dbReference type="ARBA" id="ARBA00023295"/>
    </source>
</evidence>
<evidence type="ECO:0000256" key="7">
    <source>
        <dbReference type="PIRSR" id="PIRSR606710-2"/>
    </source>
</evidence>
<evidence type="ECO:0000313" key="11">
    <source>
        <dbReference type="Proteomes" id="UP000249377"/>
    </source>
</evidence>
<keyword evidence="2" id="KW-0858">Xylan degradation</keyword>
<gene>
    <name evidence="10" type="ORF">DPQ25_04275</name>
</gene>
<reference evidence="10 11" key="1">
    <citation type="submission" date="2018-06" db="EMBL/GenBank/DDBJ databases">
        <title>Noncontiguous genome sequence of Ruminococcaceae bacterium ASD2818.</title>
        <authorList>
            <person name="Chaplin A.V."/>
            <person name="Sokolova S.R."/>
            <person name="Kochetkova T.O."/>
            <person name="Goltsov A.Y."/>
            <person name="Trofimov D.Y."/>
            <person name="Efimov B.A."/>
        </authorList>
    </citation>
    <scope>NUCLEOTIDE SEQUENCE [LARGE SCALE GENOMIC DNA]</scope>
    <source>
        <strain evidence="10 11">ASD2818</strain>
    </source>
</reference>
<dbReference type="Proteomes" id="UP000249377">
    <property type="component" value="Unassembled WGS sequence"/>
</dbReference>
<comment type="caution">
    <text evidence="10">The sequence shown here is derived from an EMBL/GenBank/DDBJ whole genome shotgun (WGS) entry which is preliminary data.</text>
</comment>
<comment type="similarity">
    <text evidence="1 8">Belongs to the glycosyl hydrolase 43 family.</text>
</comment>
<protein>
    <recommendedName>
        <fullName evidence="9">CBM6 domain-containing protein</fullName>
    </recommendedName>
</protein>
<dbReference type="Pfam" id="PF04616">
    <property type="entry name" value="Glyco_hydro_43"/>
    <property type="match status" value="1"/>
</dbReference>
<evidence type="ECO:0000313" key="10">
    <source>
        <dbReference type="EMBL" id="RAQ30705.1"/>
    </source>
</evidence>
<dbReference type="CDD" id="cd18620">
    <property type="entry name" value="GH43_XylA-like"/>
    <property type="match status" value="1"/>
</dbReference>
<organism evidence="10 11">
    <name type="scientific">Hydrogeniiclostridium mannosilyticum</name>
    <dbReference type="NCBI Taxonomy" id="2764322"/>
    <lineage>
        <taxon>Bacteria</taxon>
        <taxon>Bacillati</taxon>
        <taxon>Bacillota</taxon>
        <taxon>Clostridia</taxon>
        <taxon>Eubacteriales</taxon>
        <taxon>Acutalibacteraceae</taxon>
        <taxon>Hydrogeniiclostridium</taxon>
    </lineage>
</organism>
<keyword evidence="2" id="KW-0624">Polysaccharide degradation</keyword>
<evidence type="ECO:0000259" key="9">
    <source>
        <dbReference type="PROSITE" id="PS51175"/>
    </source>
</evidence>
<evidence type="ECO:0000256" key="8">
    <source>
        <dbReference type="RuleBase" id="RU361187"/>
    </source>
</evidence>
<evidence type="ECO:0000256" key="4">
    <source>
        <dbReference type="ARBA" id="ARBA00022801"/>
    </source>
</evidence>
<dbReference type="InterPro" id="IPR005084">
    <property type="entry name" value="CBM6"/>
</dbReference>
<dbReference type="InterPro" id="IPR052176">
    <property type="entry name" value="Glycosyl_Hydrlase_43_Enz"/>
</dbReference>
<keyword evidence="11" id="KW-1185">Reference proteome</keyword>
<evidence type="ECO:0000256" key="5">
    <source>
        <dbReference type="ARBA" id="ARBA00023277"/>
    </source>
</evidence>
<proteinExistence type="inferred from homology"/>
<sequence>MTLRVKNGIMHLNLLNIEYRRNFDMNPLLPLDQFVPDGEARQHADGRLYLYGSLDVPGDDSYCSCRYRVFSSDSLTHWTDHGVSFSTSDGAAGEFEGNRLYAPDCVCKDGVYYLYFCLSNGREAVATSGSPAGPFSDPVAVIGADGDGIDPSVFIDDDGQAYYYWGQFSLCGARLKENMRELDMSTVNRALITEQEHGFHEGASVRKHNGIYYLLYTDISRGGASCISYAMSRSPLGPFTKGGVVIDNTGCDPKNWNDHGCIAEFNGSWYVFYHRATNNSCFSRRACAEPITFTADGRIPEVEMTTQGTQGPLSPLPVLEAGRACLLSGAAYIESRLEQGVYQEYLSHIQDGNWAAYKYFDFGQAAVSGFTMAAANGRFDSVYSARVELRLDSPDGTLIGTLDIPPTGGWTDWRDFSCPVQPVQGRHALYLVFHGDLGRLCSVKEFHFIA</sequence>
<evidence type="ECO:0000256" key="1">
    <source>
        <dbReference type="ARBA" id="ARBA00009865"/>
    </source>
</evidence>
<dbReference type="Gene3D" id="2.60.120.260">
    <property type="entry name" value="Galactose-binding domain-like"/>
    <property type="match status" value="1"/>
</dbReference>
<dbReference type="PANTHER" id="PTHR43772:SF2">
    <property type="entry name" value="PUTATIVE (AFU_ORTHOLOGUE AFUA_2G04480)-RELATED"/>
    <property type="match status" value="1"/>
</dbReference>
<dbReference type="GO" id="GO:0004553">
    <property type="term" value="F:hydrolase activity, hydrolyzing O-glycosyl compounds"/>
    <property type="evidence" value="ECO:0007669"/>
    <property type="project" value="InterPro"/>
</dbReference>
<dbReference type="Pfam" id="PF03422">
    <property type="entry name" value="CBM_6"/>
    <property type="match status" value="1"/>
</dbReference>
<accession>A0A328UPC4</accession>
<keyword evidence="3" id="KW-0732">Signal</keyword>
<dbReference type="PROSITE" id="PS51175">
    <property type="entry name" value="CBM6"/>
    <property type="match status" value="1"/>
</dbReference>